<reference evidence="2" key="3">
    <citation type="submission" date="2024-01" db="EMBL/GenBank/DDBJ databases">
        <authorList>
            <person name="Coelho M.A."/>
            <person name="David-Palma M."/>
            <person name="Shea T."/>
            <person name="Sun S."/>
            <person name="Cuomo C.A."/>
            <person name="Heitman J."/>
        </authorList>
    </citation>
    <scope>NUCLEOTIDE SEQUENCE</scope>
    <source>
        <strain evidence="2">CBS 7841</strain>
    </source>
</reference>
<evidence type="ECO:0000313" key="2">
    <source>
        <dbReference type="EMBL" id="WVN88581.1"/>
    </source>
</evidence>
<dbReference type="EMBL" id="CP143787">
    <property type="protein sequence ID" value="WVN88581.1"/>
    <property type="molecule type" value="Genomic_DNA"/>
</dbReference>
<dbReference type="RefSeq" id="XP_066069281.1">
    <property type="nucleotide sequence ID" value="XM_066213184.1"/>
</dbReference>
<dbReference type="Proteomes" id="UP000094043">
    <property type="component" value="Chromosome 4"/>
</dbReference>
<dbReference type="AlphaFoldDB" id="A0AAJ8JU80"/>
<sequence length="225" mass="24788">MSSSYDSLKGKGDSKPQDGYKRASAYLKERGCPTLRTPSGIRGKTTRLHSDWISRRADAERDAMEWDILDLIFSDRDGGSVALRSDSTQSCNPVLRVLEDQPPNGPQNQLYASTGQSGFSQTRPSLSPSIQSPPRSLFAAQASPSQYYDSTPQVRRATRLETHSISDRHNGVLQATRNPSSVRPLEISLTANLNGGTIKRNTCAGLMNTDRKNYISDKRGKDARI</sequence>
<dbReference type="GeneID" id="91088002"/>
<evidence type="ECO:0000313" key="3">
    <source>
        <dbReference type="Proteomes" id="UP000094043"/>
    </source>
</evidence>
<feature type="region of interest" description="Disordered" evidence="1">
    <location>
        <begin position="1"/>
        <end position="24"/>
    </location>
</feature>
<feature type="compositionally biased region" description="Polar residues" evidence="1">
    <location>
        <begin position="106"/>
        <end position="134"/>
    </location>
</feature>
<evidence type="ECO:0000256" key="1">
    <source>
        <dbReference type="SAM" id="MobiDB-lite"/>
    </source>
</evidence>
<organism evidence="2 3">
    <name type="scientific">Cryptococcus depauperatus CBS 7841</name>
    <dbReference type="NCBI Taxonomy" id="1295531"/>
    <lineage>
        <taxon>Eukaryota</taxon>
        <taxon>Fungi</taxon>
        <taxon>Dikarya</taxon>
        <taxon>Basidiomycota</taxon>
        <taxon>Agaricomycotina</taxon>
        <taxon>Tremellomycetes</taxon>
        <taxon>Tremellales</taxon>
        <taxon>Cryptococcaceae</taxon>
        <taxon>Cryptococcus</taxon>
    </lineage>
</organism>
<reference evidence="2" key="2">
    <citation type="journal article" date="2022" name="Elife">
        <title>Obligate sexual reproduction of a homothallic fungus closely related to the Cryptococcus pathogenic species complex.</title>
        <authorList>
            <person name="Passer A.R."/>
            <person name="Clancey S.A."/>
            <person name="Shea T."/>
            <person name="David-Palma M."/>
            <person name="Averette A.F."/>
            <person name="Boekhout T."/>
            <person name="Porcel B.M."/>
            <person name="Nowrousian M."/>
            <person name="Cuomo C.A."/>
            <person name="Sun S."/>
            <person name="Heitman J."/>
            <person name="Coelho M.A."/>
        </authorList>
    </citation>
    <scope>NUCLEOTIDE SEQUENCE</scope>
    <source>
        <strain evidence="2">CBS 7841</strain>
    </source>
</reference>
<protein>
    <submittedName>
        <fullName evidence="2">Uncharacterized protein</fullName>
    </submittedName>
</protein>
<feature type="compositionally biased region" description="Basic and acidic residues" evidence="1">
    <location>
        <begin position="8"/>
        <end position="24"/>
    </location>
</feature>
<accession>A0AAJ8JU80</accession>
<gene>
    <name evidence="2" type="ORF">L203_103792</name>
</gene>
<name>A0AAJ8JU80_9TREE</name>
<reference evidence="2" key="1">
    <citation type="submission" date="2016-06" db="EMBL/GenBank/DDBJ databases">
        <authorList>
            <person name="Cuomo C."/>
            <person name="Litvintseva A."/>
            <person name="Heitman J."/>
            <person name="Chen Y."/>
            <person name="Sun S."/>
            <person name="Springer D."/>
            <person name="Dromer F."/>
            <person name="Young S."/>
            <person name="Zeng Q."/>
            <person name="Chapman S."/>
            <person name="Gujja S."/>
            <person name="Saif S."/>
            <person name="Birren B."/>
        </authorList>
    </citation>
    <scope>NUCLEOTIDE SEQUENCE</scope>
    <source>
        <strain evidence="2">CBS 7841</strain>
    </source>
</reference>
<proteinExistence type="predicted"/>
<feature type="region of interest" description="Disordered" evidence="1">
    <location>
        <begin position="99"/>
        <end position="135"/>
    </location>
</feature>
<keyword evidence="3" id="KW-1185">Reference proteome</keyword>
<dbReference type="KEGG" id="cdep:91088002"/>